<dbReference type="InterPro" id="IPR004113">
    <property type="entry name" value="FAD-bd_oxidored_4_C"/>
</dbReference>
<dbReference type="OrthoDB" id="9811557at2"/>
<dbReference type="PANTHER" id="PTHR43716">
    <property type="entry name" value="D-2-HYDROXYGLUTARATE DEHYDROGENASE, MITOCHONDRIAL"/>
    <property type="match status" value="1"/>
</dbReference>
<dbReference type="Gene3D" id="3.30.43.10">
    <property type="entry name" value="Uridine Diphospho-n-acetylenolpyruvylglucosamine Reductase, domain 2"/>
    <property type="match status" value="1"/>
</dbReference>
<keyword evidence="3" id="KW-0285">Flavoprotein</keyword>
<protein>
    <submittedName>
        <fullName evidence="6">Putative FAD-linked oxidoreductase</fullName>
        <ecNumber evidence="6">1.-.-.-</ecNumber>
    </submittedName>
</protein>
<dbReference type="Gene3D" id="1.10.45.10">
    <property type="entry name" value="Vanillyl-alcohol Oxidase, Chain A, domain 4"/>
    <property type="match status" value="1"/>
</dbReference>
<keyword evidence="4" id="KW-0274">FAD</keyword>
<evidence type="ECO:0000256" key="2">
    <source>
        <dbReference type="ARBA" id="ARBA00008000"/>
    </source>
</evidence>
<sequence>MTADWLNDLMPLLSKGALRETGETYLTEPRGTWRGSAGAVVAPEDTEEVARVIRFAGERGVPVVPWSGGTGLVGGQTMPDAAPILLSTERLNRIRGVYPSENVMVAEAGCILADVHSTAEEADRLFPLSLASEGTARIGGLLATNAGGVQVLRYGNARDLVLGIEAVLPSGEILHGLRRLRKDNTGYDLRNLLIGAEGTLGIITAAALRLFPRPAREGTAVLVVESPEAALKLLSHALPLGGVTAFELMSGQGMRFLQDTDVPVRLPFADVPEWSVLIDLGLGPEDDPTERLERLFIEGHEAGLVSDGVIASSEAQRRDLWAVRENIPEANKRIGAIVSNDIALPLSAVPDFIDGCGDRLRQVADLRINCFGHLGDGNLHYNLFPPEGRSKSDYADRAEDLRGIVDEEVALRGGSFSAEHGVGRLKVGILERYGDPAKLSAMRAIKAALDPKGIMNPGAVLRQN</sequence>
<dbReference type="Proteomes" id="UP000193870">
    <property type="component" value="Unassembled WGS sequence"/>
</dbReference>
<dbReference type="PROSITE" id="PS51387">
    <property type="entry name" value="FAD_PCMH"/>
    <property type="match status" value="1"/>
</dbReference>
<dbReference type="STRING" id="315423.SAMN04488020_107139"/>
<dbReference type="InterPro" id="IPR051264">
    <property type="entry name" value="FAD-oxidored/transferase_4"/>
</dbReference>
<proteinExistence type="inferred from homology"/>
<dbReference type="InterPro" id="IPR036318">
    <property type="entry name" value="FAD-bd_PCMH-like_sf"/>
</dbReference>
<dbReference type="SUPFAM" id="SSF55103">
    <property type="entry name" value="FAD-linked oxidases, C-terminal domain"/>
    <property type="match status" value="1"/>
</dbReference>
<keyword evidence="7" id="KW-1185">Reference proteome</keyword>
<dbReference type="Gene3D" id="3.30.70.2740">
    <property type="match status" value="1"/>
</dbReference>
<comment type="similarity">
    <text evidence="2">Belongs to the FAD-binding oxidoreductase/transferase type 4 family.</text>
</comment>
<dbReference type="PANTHER" id="PTHR43716:SF2">
    <property type="entry name" value="BLL6224 PROTEIN"/>
    <property type="match status" value="1"/>
</dbReference>
<dbReference type="EC" id="1.-.-.-" evidence="6"/>
<dbReference type="InterPro" id="IPR016169">
    <property type="entry name" value="FAD-bd_PCMH_sub2"/>
</dbReference>
<dbReference type="GO" id="GO:0071949">
    <property type="term" value="F:FAD binding"/>
    <property type="evidence" value="ECO:0007669"/>
    <property type="project" value="InterPro"/>
</dbReference>
<dbReference type="AlphaFoldDB" id="A0A1Y5T8W3"/>
<dbReference type="InterPro" id="IPR016164">
    <property type="entry name" value="FAD-linked_Oxase-like_C"/>
</dbReference>
<dbReference type="GO" id="GO:0022904">
    <property type="term" value="P:respiratory electron transport chain"/>
    <property type="evidence" value="ECO:0007669"/>
    <property type="project" value="TreeGrafter"/>
</dbReference>
<evidence type="ECO:0000313" key="6">
    <source>
        <dbReference type="EMBL" id="SLN54931.1"/>
    </source>
</evidence>
<dbReference type="Gene3D" id="3.30.465.10">
    <property type="match status" value="1"/>
</dbReference>
<feature type="domain" description="FAD-binding PCMH-type" evidence="5">
    <location>
        <begin position="33"/>
        <end position="213"/>
    </location>
</feature>
<dbReference type="InterPro" id="IPR016166">
    <property type="entry name" value="FAD-bd_PCMH"/>
</dbReference>
<dbReference type="Pfam" id="PF02913">
    <property type="entry name" value="FAD-oxidase_C"/>
    <property type="match status" value="1"/>
</dbReference>
<gene>
    <name evidence="6" type="ORF">PAM7066_02612</name>
</gene>
<reference evidence="6 7" key="1">
    <citation type="submission" date="2017-03" db="EMBL/GenBank/DDBJ databases">
        <authorList>
            <person name="Afonso C.L."/>
            <person name="Miller P.J."/>
            <person name="Scott M.A."/>
            <person name="Spackman E."/>
            <person name="Goraichik I."/>
            <person name="Dimitrov K.M."/>
            <person name="Suarez D.L."/>
            <person name="Swayne D.E."/>
        </authorList>
    </citation>
    <scope>NUCLEOTIDE SEQUENCE [LARGE SCALE GENOMIC DNA]</scope>
    <source>
        <strain evidence="6 7">CECT 7066</strain>
    </source>
</reference>
<organism evidence="6 7">
    <name type="scientific">Palleronia marisminoris</name>
    <dbReference type="NCBI Taxonomy" id="315423"/>
    <lineage>
        <taxon>Bacteria</taxon>
        <taxon>Pseudomonadati</taxon>
        <taxon>Pseudomonadota</taxon>
        <taxon>Alphaproteobacteria</taxon>
        <taxon>Rhodobacterales</taxon>
        <taxon>Roseobacteraceae</taxon>
        <taxon>Palleronia</taxon>
    </lineage>
</organism>
<evidence type="ECO:0000256" key="1">
    <source>
        <dbReference type="ARBA" id="ARBA00001974"/>
    </source>
</evidence>
<accession>A0A1Y5T8W3</accession>
<evidence type="ECO:0000313" key="7">
    <source>
        <dbReference type="Proteomes" id="UP000193870"/>
    </source>
</evidence>
<dbReference type="SUPFAM" id="SSF56176">
    <property type="entry name" value="FAD-binding/transporter-associated domain-like"/>
    <property type="match status" value="1"/>
</dbReference>
<dbReference type="EMBL" id="FWFV01000007">
    <property type="protein sequence ID" value="SLN54931.1"/>
    <property type="molecule type" value="Genomic_DNA"/>
</dbReference>
<dbReference type="FunFam" id="1.10.45.10:FF:000001">
    <property type="entry name" value="D-lactate dehydrogenase mitochondrial"/>
    <property type="match status" value="1"/>
</dbReference>
<comment type="cofactor">
    <cofactor evidence="1">
        <name>FAD</name>
        <dbReference type="ChEBI" id="CHEBI:57692"/>
    </cofactor>
</comment>
<dbReference type="InterPro" id="IPR006094">
    <property type="entry name" value="Oxid_FAD_bind_N"/>
</dbReference>
<keyword evidence="6" id="KW-0560">Oxidoreductase</keyword>
<dbReference type="InterPro" id="IPR016171">
    <property type="entry name" value="Vanillyl_alc_oxidase_C-sub2"/>
</dbReference>
<name>A0A1Y5T8W3_9RHOB</name>
<dbReference type="InterPro" id="IPR016167">
    <property type="entry name" value="FAD-bd_PCMH_sub1"/>
</dbReference>
<dbReference type="RefSeq" id="WP_085854610.1">
    <property type="nucleotide sequence ID" value="NZ_FOPF01000007.1"/>
</dbReference>
<evidence type="ECO:0000256" key="4">
    <source>
        <dbReference type="ARBA" id="ARBA00022827"/>
    </source>
</evidence>
<dbReference type="GO" id="GO:0016491">
    <property type="term" value="F:oxidoreductase activity"/>
    <property type="evidence" value="ECO:0007669"/>
    <property type="project" value="UniProtKB-KW"/>
</dbReference>
<dbReference type="Gene3D" id="3.30.70.2190">
    <property type="match status" value="1"/>
</dbReference>
<dbReference type="Pfam" id="PF01565">
    <property type="entry name" value="FAD_binding_4"/>
    <property type="match status" value="1"/>
</dbReference>
<evidence type="ECO:0000256" key="3">
    <source>
        <dbReference type="ARBA" id="ARBA00022630"/>
    </source>
</evidence>
<evidence type="ECO:0000259" key="5">
    <source>
        <dbReference type="PROSITE" id="PS51387"/>
    </source>
</evidence>